<feature type="region of interest" description="Disordered" evidence="1">
    <location>
        <begin position="1"/>
        <end position="23"/>
    </location>
</feature>
<accession>A0ABD1UIS9</accession>
<protein>
    <submittedName>
        <fullName evidence="2">Uncharacterized protein</fullName>
    </submittedName>
</protein>
<feature type="compositionally biased region" description="Basic residues" evidence="1">
    <location>
        <begin position="14"/>
        <end position="23"/>
    </location>
</feature>
<evidence type="ECO:0000313" key="2">
    <source>
        <dbReference type="EMBL" id="KAL2524633.1"/>
    </source>
</evidence>
<evidence type="ECO:0000256" key="1">
    <source>
        <dbReference type="SAM" id="MobiDB-lite"/>
    </source>
</evidence>
<proteinExistence type="predicted"/>
<dbReference type="EMBL" id="JBFOLK010000003">
    <property type="protein sequence ID" value="KAL2524633.1"/>
    <property type="molecule type" value="Genomic_DNA"/>
</dbReference>
<dbReference type="Proteomes" id="UP001604336">
    <property type="component" value="Unassembled WGS sequence"/>
</dbReference>
<name>A0ABD1UIS9_9LAMI</name>
<dbReference type="AlphaFoldDB" id="A0ABD1UIS9"/>
<keyword evidence="3" id="KW-1185">Reference proteome</keyword>
<reference evidence="3" key="1">
    <citation type="submission" date="2024-07" db="EMBL/GenBank/DDBJ databases">
        <title>Two chromosome-level genome assemblies of Korean endemic species Abeliophyllum distichum and Forsythia ovata (Oleaceae).</title>
        <authorList>
            <person name="Jang H."/>
        </authorList>
    </citation>
    <scope>NUCLEOTIDE SEQUENCE [LARGE SCALE GENOMIC DNA]</scope>
</reference>
<comment type="caution">
    <text evidence="2">The sequence shown here is derived from an EMBL/GenBank/DDBJ whole genome shotgun (WGS) entry which is preliminary data.</text>
</comment>
<gene>
    <name evidence="2" type="ORF">Adt_09687</name>
</gene>
<organism evidence="2 3">
    <name type="scientific">Abeliophyllum distichum</name>
    <dbReference type="NCBI Taxonomy" id="126358"/>
    <lineage>
        <taxon>Eukaryota</taxon>
        <taxon>Viridiplantae</taxon>
        <taxon>Streptophyta</taxon>
        <taxon>Embryophyta</taxon>
        <taxon>Tracheophyta</taxon>
        <taxon>Spermatophyta</taxon>
        <taxon>Magnoliopsida</taxon>
        <taxon>eudicotyledons</taxon>
        <taxon>Gunneridae</taxon>
        <taxon>Pentapetalae</taxon>
        <taxon>asterids</taxon>
        <taxon>lamiids</taxon>
        <taxon>Lamiales</taxon>
        <taxon>Oleaceae</taxon>
        <taxon>Forsythieae</taxon>
        <taxon>Abeliophyllum</taxon>
    </lineage>
</organism>
<sequence>MDVSGCHSSEKRKGLAHRSKEKSKKIRSVNLSYSVENLASVGEALDASRQLFQKEVPSYCQCITELVATSKVPKGNALYNFTLTFLSIARIEKGLRLQKNLSTSWVGFSTTSSKAISRIDLAMRLL</sequence>
<evidence type="ECO:0000313" key="3">
    <source>
        <dbReference type="Proteomes" id="UP001604336"/>
    </source>
</evidence>